<evidence type="ECO:0000313" key="6">
    <source>
        <dbReference type="EMBL" id="WOB42183.1"/>
    </source>
</evidence>
<dbReference type="Gene3D" id="1.10.150.240">
    <property type="entry name" value="Putative phosphatase, domain 2"/>
    <property type="match status" value="1"/>
</dbReference>
<dbReference type="NCBIfam" id="TIGR01509">
    <property type="entry name" value="HAD-SF-IA-v3"/>
    <property type="match status" value="1"/>
</dbReference>
<name>A0AA96Y5C2_9CYAN</name>
<protein>
    <submittedName>
        <fullName evidence="6">HAD-IA family hydrolase</fullName>
    </submittedName>
</protein>
<dbReference type="InterPro" id="IPR023214">
    <property type="entry name" value="HAD_sf"/>
</dbReference>
<organism evidence="6">
    <name type="scientific">Thermoleptolyngbya oregonensis NK1-22</name>
    <dbReference type="NCBI Taxonomy" id="2547457"/>
    <lineage>
        <taxon>Bacteria</taxon>
        <taxon>Bacillati</taxon>
        <taxon>Cyanobacteriota</taxon>
        <taxon>Cyanophyceae</taxon>
        <taxon>Oculatellales</taxon>
        <taxon>Oculatellaceae</taxon>
        <taxon>Thermoleptolyngbya</taxon>
    </lineage>
</organism>
<evidence type="ECO:0000256" key="5">
    <source>
        <dbReference type="ARBA" id="ARBA00023277"/>
    </source>
</evidence>
<keyword evidence="5" id="KW-0119">Carbohydrate metabolism</keyword>
<evidence type="ECO:0000256" key="1">
    <source>
        <dbReference type="ARBA" id="ARBA00001946"/>
    </source>
</evidence>
<dbReference type="SFLD" id="SFLDG01135">
    <property type="entry name" value="C1.5.6:_HAD__Beta-PGM__Phospha"/>
    <property type="match status" value="1"/>
</dbReference>
<proteinExistence type="inferred from homology"/>
<dbReference type="SUPFAM" id="SSF56784">
    <property type="entry name" value="HAD-like"/>
    <property type="match status" value="1"/>
</dbReference>
<dbReference type="InterPro" id="IPR006439">
    <property type="entry name" value="HAD-SF_hydro_IA"/>
</dbReference>
<dbReference type="EMBL" id="CP053540">
    <property type="protein sequence ID" value="WOB42183.1"/>
    <property type="molecule type" value="Genomic_DNA"/>
</dbReference>
<dbReference type="SFLD" id="SFLDG01129">
    <property type="entry name" value="C1.5:_HAD__Beta-PGM__Phosphata"/>
    <property type="match status" value="1"/>
</dbReference>
<dbReference type="RefSeq" id="WP_316790426.1">
    <property type="nucleotide sequence ID" value="NZ_CP053540.1"/>
</dbReference>
<dbReference type="Gene3D" id="3.40.50.1000">
    <property type="entry name" value="HAD superfamily/HAD-like"/>
    <property type="match status" value="1"/>
</dbReference>
<dbReference type="AlphaFoldDB" id="A0AA96Y5C2"/>
<comment type="cofactor">
    <cofactor evidence="1">
        <name>Mg(2+)</name>
        <dbReference type="ChEBI" id="CHEBI:18420"/>
    </cofactor>
</comment>
<dbReference type="Pfam" id="PF13419">
    <property type="entry name" value="HAD_2"/>
    <property type="match status" value="1"/>
</dbReference>
<evidence type="ECO:0000256" key="2">
    <source>
        <dbReference type="ARBA" id="ARBA00006171"/>
    </source>
</evidence>
<keyword evidence="3" id="KW-0479">Metal-binding</keyword>
<sequence length="224" mass="24646">MLKALLFDLDGTVANTDPLHYQTWKAVMAELGMEIDREFYDAHFSGRLNEQIVRDLLPHLSAEAGAKLSAEKEARFRERATGMEPTPGLWDVLHWMQHHELQRAVVTNAPVENAAFMMKTLALEPLFSIVVLGDELPRGKPDPLPYQTALDRLGVLATEAIAFEDSPSGIRSAVGAGIPTIGIAATHSAEELSQLGTLLVVQDFTDPRLWSLLESARSLQPTHS</sequence>
<accession>A0AA96Y5C2</accession>
<dbReference type="PANTHER" id="PTHR46193:SF18">
    <property type="entry name" value="HEXITOL PHOSPHATASE B"/>
    <property type="match status" value="1"/>
</dbReference>
<dbReference type="InterPro" id="IPR041492">
    <property type="entry name" value="HAD_2"/>
</dbReference>
<dbReference type="PANTHER" id="PTHR46193">
    <property type="entry name" value="6-PHOSPHOGLUCONATE PHOSPHATASE"/>
    <property type="match status" value="1"/>
</dbReference>
<keyword evidence="4" id="KW-0460">Magnesium</keyword>
<dbReference type="InterPro" id="IPR051600">
    <property type="entry name" value="Beta-PGM-like"/>
</dbReference>
<dbReference type="GO" id="GO:0016787">
    <property type="term" value="F:hydrolase activity"/>
    <property type="evidence" value="ECO:0007669"/>
    <property type="project" value="UniProtKB-KW"/>
</dbReference>
<dbReference type="KEGG" id="tog:HNI00_02620"/>
<dbReference type="InterPro" id="IPR036412">
    <property type="entry name" value="HAD-like_sf"/>
</dbReference>
<dbReference type="InterPro" id="IPR023198">
    <property type="entry name" value="PGP-like_dom2"/>
</dbReference>
<reference evidence="6" key="1">
    <citation type="submission" date="2020-05" db="EMBL/GenBank/DDBJ databases">
        <authorList>
            <person name="Zhu T."/>
            <person name="Keshari N."/>
            <person name="Lu X."/>
        </authorList>
    </citation>
    <scope>NUCLEOTIDE SEQUENCE</scope>
    <source>
        <strain evidence="6">NK1-22</strain>
    </source>
</reference>
<comment type="similarity">
    <text evidence="2">Belongs to the HAD-like hydrolase superfamily. CbbY/CbbZ/Gph/YieH family.</text>
</comment>
<gene>
    <name evidence="6" type="ORF">HNI00_02620</name>
</gene>
<dbReference type="SFLD" id="SFLDS00003">
    <property type="entry name" value="Haloacid_Dehalogenase"/>
    <property type="match status" value="1"/>
</dbReference>
<evidence type="ECO:0000256" key="4">
    <source>
        <dbReference type="ARBA" id="ARBA00022842"/>
    </source>
</evidence>
<evidence type="ECO:0000256" key="3">
    <source>
        <dbReference type="ARBA" id="ARBA00022723"/>
    </source>
</evidence>
<dbReference type="GO" id="GO:0046872">
    <property type="term" value="F:metal ion binding"/>
    <property type="evidence" value="ECO:0007669"/>
    <property type="project" value="UniProtKB-KW"/>
</dbReference>
<keyword evidence="6" id="KW-0378">Hydrolase</keyword>